<evidence type="ECO:0000313" key="2">
    <source>
        <dbReference type="EMBL" id="KAL2719914.1"/>
    </source>
</evidence>
<name>A0ABD2AH13_VESMC</name>
<evidence type="ECO:0000313" key="3">
    <source>
        <dbReference type="Proteomes" id="UP001607303"/>
    </source>
</evidence>
<dbReference type="EMBL" id="JAYRBN010000117">
    <property type="protein sequence ID" value="KAL2719914.1"/>
    <property type="molecule type" value="Genomic_DNA"/>
</dbReference>
<dbReference type="AlphaFoldDB" id="A0ABD2AH13"/>
<reference evidence="2 3" key="1">
    <citation type="journal article" date="2024" name="Ann. Entomol. Soc. Am.">
        <title>Genomic analyses of the southern and eastern yellowjacket wasps (Hymenoptera: Vespidae) reveal evolutionary signatures of social life.</title>
        <authorList>
            <person name="Catto M.A."/>
            <person name="Caine P.B."/>
            <person name="Orr S.E."/>
            <person name="Hunt B.G."/>
            <person name="Goodisman M.A.D."/>
        </authorList>
    </citation>
    <scope>NUCLEOTIDE SEQUENCE [LARGE SCALE GENOMIC DNA]</scope>
    <source>
        <strain evidence="2">232</strain>
        <tissue evidence="2">Head and thorax</tissue>
    </source>
</reference>
<comment type="caution">
    <text evidence="2">The sequence shown here is derived from an EMBL/GenBank/DDBJ whole genome shotgun (WGS) entry which is preliminary data.</text>
</comment>
<feature type="region of interest" description="Disordered" evidence="1">
    <location>
        <begin position="71"/>
        <end position="90"/>
    </location>
</feature>
<dbReference type="Proteomes" id="UP001607303">
    <property type="component" value="Unassembled WGS sequence"/>
</dbReference>
<keyword evidence="3" id="KW-1185">Reference proteome</keyword>
<organism evidence="2 3">
    <name type="scientific">Vespula maculifrons</name>
    <name type="common">Eastern yellow jacket</name>
    <name type="synonym">Wasp</name>
    <dbReference type="NCBI Taxonomy" id="7453"/>
    <lineage>
        <taxon>Eukaryota</taxon>
        <taxon>Metazoa</taxon>
        <taxon>Ecdysozoa</taxon>
        <taxon>Arthropoda</taxon>
        <taxon>Hexapoda</taxon>
        <taxon>Insecta</taxon>
        <taxon>Pterygota</taxon>
        <taxon>Neoptera</taxon>
        <taxon>Endopterygota</taxon>
        <taxon>Hymenoptera</taxon>
        <taxon>Apocrita</taxon>
        <taxon>Aculeata</taxon>
        <taxon>Vespoidea</taxon>
        <taxon>Vespidae</taxon>
        <taxon>Vespinae</taxon>
        <taxon>Vespula</taxon>
    </lineage>
</organism>
<protein>
    <submittedName>
        <fullName evidence="2">Uncharacterized protein</fullName>
    </submittedName>
</protein>
<feature type="compositionally biased region" description="Basic and acidic residues" evidence="1">
    <location>
        <begin position="76"/>
        <end position="90"/>
    </location>
</feature>
<accession>A0ABD2AH13</accession>
<evidence type="ECO:0000256" key="1">
    <source>
        <dbReference type="SAM" id="MobiDB-lite"/>
    </source>
</evidence>
<gene>
    <name evidence="2" type="ORF">V1477_021061</name>
</gene>
<proteinExistence type="predicted"/>
<sequence length="90" mass="10502">MSSSLFLFIGRVHTLNYKLPVGDIVLSKIINVFYNFSDASREYYKITRWNCYKGISFENILLVSNISIIPRSIPRSSDDGYYPEREKGRQ</sequence>